<keyword evidence="1" id="KW-0812">Transmembrane</keyword>
<dbReference type="EMBL" id="CAADGH010000099">
    <property type="protein sequence ID" value="VFK77092.1"/>
    <property type="molecule type" value="Genomic_DNA"/>
</dbReference>
<gene>
    <name evidence="3" type="ORF">BECKMB1821G_GA0114241_10984</name>
    <name evidence="5" type="ORF">BECKMB1821H_GA0114242_10994</name>
    <name evidence="4" type="ORF">BECKMB1821I_GA0114274_109410</name>
</gene>
<keyword evidence="2" id="KW-0732">Signal</keyword>
<evidence type="ECO:0000256" key="2">
    <source>
        <dbReference type="SAM" id="SignalP"/>
    </source>
</evidence>
<evidence type="ECO:0000313" key="5">
    <source>
        <dbReference type="EMBL" id="VFK77092.1"/>
    </source>
</evidence>
<organism evidence="4">
    <name type="scientific">Candidatus Kentrum sp. MB</name>
    <dbReference type="NCBI Taxonomy" id="2138164"/>
    <lineage>
        <taxon>Bacteria</taxon>
        <taxon>Pseudomonadati</taxon>
        <taxon>Pseudomonadota</taxon>
        <taxon>Gammaproteobacteria</taxon>
        <taxon>Candidatus Kentrum</taxon>
    </lineage>
</organism>
<dbReference type="EMBL" id="CAADFO010000098">
    <property type="protein sequence ID" value="VFK31941.1"/>
    <property type="molecule type" value="Genomic_DNA"/>
</dbReference>
<evidence type="ECO:0000313" key="4">
    <source>
        <dbReference type="EMBL" id="VFK34990.1"/>
    </source>
</evidence>
<accession>A0A450Y0D6</accession>
<name>A0A450Y0D6_9GAMM</name>
<feature type="transmembrane region" description="Helical" evidence="1">
    <location>
        <begin position="59"/>
        <end position="81"/>
    </location>
</feature>
<keyword evidence="1" id="KW-1133">Transmembrane helix</keyword>
<protein>
    <submittedName>
        <fullName evidence="4">Uncharacterized protein</fullName>
    </submittedName>
</protein>
<feature type="chain" id="PRO_5036354207" evidence="2">
    <location>
        <begin position="22"/>
        <end position="143"/>
    </location>
</feature>
<proteinExistence type="predicted"/>
<evidence type="ECO:0000256" key="1">
    <source>
        <dbReference type="SAM" id="Phobius"/>
    </source>
</evidence>
<dbReference type="AlphaFoldDB" id="A0A450Y0D6"/>
<sequence>MLSSLGFLLPVILTFYQASLASPKTTQKPNPLPPRGFPHPLPKHQCVPPTRGSIAGQSIRLFMASILPTFVCFQIPFLVSVQRAVANRILREPQFIRVVTVSNGMAMGMTQPHEERASAGASCWAVTVLTVDLRAEKVTTHSG</sequence>
<keyword evidence="1" id="KW-0472">Membrane</keyword>
<feature type="signal peptide" evidence="2">
    <location>
        <begin position="1"/>
        <end position="21"/>
    </location>
</feature>
<dbReference type="EMBL" id="CAADFQ010000094">
    <property type="protein sequence ID" value="VFK34990.1"/>
    <property type="molecule type" value="Genomic_DNA"/>
</dbReference>
<evidence type="ECO:0000313" key="3">
    <source>
        <dbReference type="EMBL" id="VFK31941.1"/>
    </source>
</evidence>
<reference evidence="4" key="1">
    <citation type="submission" date="2019-02" db="EMBL/GenBank/DDBJ databases">
        <authorList>
            <person name="Gruber-Vodicka R. H."/>
            <person name="Seah K. B. B."/>
        </authorList>
    </citation>
    <scope>NUCLEOTIDE SEQUENCE</scope>
    <source>
        <strain evidence="3">BECK_BZ197</strain>
        <strain evidence="5">BECK_BZ198</strain>
        <strain evidence="4">BECK_BZ199</strain>
    </source>
</reference>